<gene>
    <name evidence="2" type="ORF">DFK10_07945</name>
</gene>
<organism evidence="2 3">
    <name type="scientific">Salibaculum griseiflavum</name>
    <dbReference type="NCBI Taxonomy" id="1914409"/>
    <lineage>
        <taxon>Bacteria</taxon>
        <taxon>Pseudomonadati</taxon>
        <taxon>Pseudomonadota</taxon>
        <taxon>Alphaproteobacteria</taxon>
        <taxon>Rhodobacterales</taxon>
        <taxon>Roseobacteraceae</taxon>
        <taxon>Salibaculum</taxon>
    </lineage>
</organism>
<comment type="caution">
    <text evidence="2">The sequence shown here is derived from an EMBL/GenBank/DDBJ whole genome shotgun (WGS) entry which is preliminary data.</text>
</comment>
<dbReference type="Pfam" id="PF00765">
    <property type="entry name" value="Autoind_synth"/>
    <property type="match status" value="1"/>
</dbReference>
<protein>
    <submittedName>
        <fullName evidence="2">Autoinducer synthase</fullName>
    </submittedName>
</protein>
<dbReference type="Gene3D" id="3.40.630.30">
    <property type="match status" value="1"/>
</dbReference>
<keyword evidence="1" id="KW-0071">Autoinducer synthesis</keyword>
<keyword evidence="1" id="KW-0673">Quorum sensing</keyword>
<evidence type="ECO:0000256" key="1">
    <source>
        <dbReference type="PROSITE-ProRule" id="PRU00533"/>
    </source>
</evidence>
<dbReference type="EMBL" id="QETF01000006">
    <property type="protein sequence ID" value="PWG17305.1"/>
    <property type="molecule type" value="Genomic_DNA"/>
</dbReference>
<accession>A0A2V1P4G0</accession>
<dbReference type="GO" id="GO:0016740">
    <property type="term" value="F:transferase activity"/>
    <property type="evidence" value="ECO:0007669"/>
    <property type="project" value="InterPro"/>
</dbReference>
<dbReference type="InterPro" id="IPR016181">
    <property type="entry name" value="Acyl_CoA_acyltransferase"/>
</dbReference>
<keyword evidence="3" id="KW-1185">Reference proteome</keyword>
<dbReference type="GO" id="GO:0009372">
    <property type="term" value="P:quorum sensing"/>
    <property type="evidence" value="ECO:0007669"/>
    <property type="project" value="UniProtKB-UniRule"/>
</dbReference>
<evidence type="ECO:0000313" key="3">
    <source>
        <dbReference type="Proteomes" id="UP000245293"/>
    </source>
</evidence>
<dbReference type="PROSITE" id="PS51187">
    <property type="entry name" value="AUTOINDUCER_SYNTH_2"/>
    <property type="match status" value="1"/>
</dbReference>
<proteinExistence type="inferred from homology"/>
<comment type="similarity">
    <text evidence="1">Belongs to the autoinducer synthase family.</text>
</comment>
<sequence>MRNITFDMSDMHKHGSAFYSFLKLRKSFFVDGLGWHIPNDGVAEMDQYDTPYAHYSLVVDEGTVIAGARCVPTTVSWGSYTNMLNDSARGLLEGIPETLFDPSLCGPETWEGTRLVISDTVTSRLGRLQCLALTIDGLVRILQAHGAKTFLTLSPVALQRTAGLVGLQAQQASVSCHCRDDGREYAVFRCKAERALNRLAQLGIDAETHEVHEGDVSKAV</sequence>
<dbReference type="OrthoDB" id="6169313at2"/>
<dbReference type="InterPro" id="IPR001690">
    <property type="entry name" value="Autoind_synthase"/>
</dbReference>
<reference evidence="3" key="1">
    <citation type="submission" date="2018-05" db="EMBL/GenBank/DDBJ databases">
        <authorList>
            <person name="Du Z."/>
            <person name="Wang X."/>
        </authorList>
    </citation>
    <scope>NUCLEOTIDE SEQUENCE [LARGE SCALE GENOMIC DNA]</scope>
    <source>
        <strain evidence="3">WDS4C29</strain>
    </source>
</reference>
<dbReference type="Proteomes" id="UP000245293">
    <property type="component" value="Unassembled WGS sequence"/>
</dbReference>
<dbReference type="AlphaFoldDB" id="A0A2V1P4G0"/>
<evidence type="ECO:0000313" key="2">
    <source>
        <dbReference type="EMBL" id="PWG17305.1"/>
    </source>
</evidence>
<name>A0A2V1P4G0_9RHOB</name>
<dbReference type="SUPFAM" id="SSF55729">
    <property type="entry name" value="Acyl-CoA N-acyltransferases (Nat)"/>
    <property type="match status" value="1"/>
</dbReference>